<dbReference type="Pfam" id="PF12730">
    <property type="entry name" value="ABC2_membrane_4"/>
    <property type="match status" value="1"/>
</dbReference>
<accession>A0ABQ1GVU4</accession>
<feature type="transmembrane region" description="Helical" evidence="1">
    <location>
        <begin position="56"/>
        <end position="77"/>
    </location>
</feature>
<evidence type="ECO:0000256" key="1">
    <source>
        <dbReference type="SAM" id="Phobius"/>
    </source>
</evidence>
<feature type="transmembrane region" description="Helical" evidence="1">
    <location>
        <begin position="12"/>
        <end position="36"/>
    </location>
</feature>
<comment type="caution">
    <text evidence="2">The sequence shown here is derived from an EMBL/GenBank/DDBJ whole genome shotgun (WGS) entry which is preliminary data.</text>
</comment>
<evidence type="ECO:0000313" key="3">
    <source>
        <dbReference type="Proteomes" id="UP000617979"/>
    </source>
</evidence>
<keyword evidence="3" id="KW-1185">Reference proteome</keyword>
<organism evidence="2 3">
    <name type="scientific">Kroppenstedtia guangzhouensis</name>
    <dbReference type="NCBI Taxonomy" id="1274356"/>
    <lineage>
        <taxon>Bacteria</taxon>
        <taxon>Bacillati</taxon>
        <taxon>Bacillota</taxon>
        <taxon>Bacilli</taxon>
        <taxon>Bacillales</taxon>
        <taxon>Thermoactinomycetaceae</taxon>
        <taxon>Kroppenstedtia</taxon>
    </lineage>
</organism>
<keyword evidence="1" id="KW-1133">Transmembrane helix</keyword>
<feature type="transmembrane region" description="Helical" evidence="1">
    <location>
        <begin position="172"/>
        <end position="198"/>
    </location>
</feature>
<dbReference type="EMBL" id="BMEX01000010">
    <property type="protein sequence ID" value="GGA51406.1"/>
    <property type="molecule type" value="Genomic_DNA"/>
</dbReference>
<evidence type="ECO:0000313" key="2">
    <source>
        <dbReference type="EMBL" id="GGA51406.1"/>
    </source>
</evidence>
<feature type="transmembrane region" description="Helical" evidence="1">
    <location>
        <begin position="218"/>
        <end position="236"/>
    </location>
</feature>
<feature type="transmembrane region" description="Helical" evidence="1">
    <location>
        <begin position="98"/>
        <end position="127"/>
    </location>
</feature>
<reference evidence="3" key="1">
    <citation type="journal article" date="2019" name="Int. J. Syst. Evol. Microbiol.">
        <title>The Global Catalogue of Microorganisms (GCM) 10K type strain sequencing project: providing services to taxonomists for standard genome sequencing and annotation.</title>
        <authorList>
            <consortium name="The Broad Institute Genomics Platform"/>
            <consortium name="The Broad Institute Genome Sequencing Center for Infectious Disease"/>
            <person name="Wu L."/>
            <person name="Ma J."/>
        </authorList>
    </citation>
    <scope>NUCLEOTIDE SEQUENCE [LARGE SCALE GENOMIC DNA]</scope>
    <source>
        <strain evidence="3">CGMCC 1.12404</strain>
    </source>
</reference>
<gene>
    <name evidence="2" type="ORF">GCM10007416_25670</name>
</gene>
<keyword evidence="1" id="KW-0472">Membrane</keyword>
<feature type="transmembrane region" description="Helical" evidence="1">
    <location>
        <begin position="139"/>
        <end position="160"/>
    </location>
</feature>
<dbReference type="RefSeq" id="WP_188432924.1">
    <property type="nucleotide sequence ID" value="NZ_BMEX01000010.1"/>
</dbReference>
<keyword evidence="1" id="KW-0812">Transmembrane</keyword>
<protein>
    <recommendedName>
        <fullName evidence="4">ABC-2 type transport system permease protein</fullName>
    </recommendedName>
</protein>
<evidence type="ECO:0008006" key="4">
    <source>
        <dbReference type="Google" id="ProtNLM"/>
    </source>
</evidence>
<dbReference type="CDD" id="cd21809">
    <property type="entry name" value="ABC-2_lan_permease-like"/>
    <property type="match status" value="1"/>
</dbReference>
<name>A0ABQ1GVU4_9BACL</name>
<dbReference type="Proteomes" id="UP000617979">
    <property type="component" value="Unassembled WGS sequence"/>
</dbReference>
<sequence>MLRLYSLEFAKVQWSVVFLLIGMDALINSGLGAMYMESFQEIFPPSWSELYRQSQTFHSLFFFPLYTGIFASLICYYEHKNNKVWKQLLSLPLFKSHLYLAKFLTLITLMVLVQIAFFVTFLITGWILQPPGEIPCNQLLMHGVLGWLSIFPLAASQLWISQKVTGFGKSLALNVSLVLPNLLISGMVSYLAAWFPFAPPFFAMHPQDSPIPTRFHPVPFWMIVTFTFLFYLILGWRSFIQREWE</sequence>
<proteinExistence type="predicted"/>